<dbReference type="Gene3D" id="1.10.10.60">
    <property type="entry name" value="Homeodomain-like"/>
    <property type="match status" value="2"/>
</dbReference>
<feature type="domain" description="Myb-like" evidence="2">
    <location>
        <begin position="145"/>
        <end position="196"/>
    </location>
</feature>
<evidence type="ECO:0000259" key="3">
    <source>
        <dbReference type="PROSITE" id="PS51294"/>
    </source>
</evidence>
<evidence type="ECO:0000256" key="1">
    <source>
        <dbReference type="SAM" id="MobiDB-lite"/>
    </source>
</evidence>
<feature type="domain" description="HTH myb-type" evidence="3">
    <location>
        <begin position="145"/>
        <end position="200"/>
    </location>
</feature>
<evidence type="ECO:0000259" key="2">
    <source>
        <dbReference type="PROSITE" id="PS50090"/>
    </source>
</evidence>
<organism evidence="4 5">
    <name type="scientific">Sphagnum jensenii</name>
    <dbReference type="NCBI Taxonomy" id="128206"/>
    <lineage>
        <taxon>Eukaryota</taxon>
        <taxon>Viridiplantae</taxon>
        <taxon>Streptophyta</taxon>
        <taxon>Embryophyta</taxon>
        <taxon>Bryophyta</taxon>
        <taxon>Sphagnophytina</taxon>
        <taxon>Sphagnopsida</taxon>
        <taxon>Sphagnales</taxon>
        <taxon>Sphagnaceae</taxon>
        <taxon>Sphagnum</taxon>
    </lineage>
</organism>
<accession>A0ABP0WT00</accession>
<name>A0ABP0WT00_9BRYO</name>
<dbReference type="SUPFAM" id="SSF46689">
    <property type="entry name" value="Homeodomain-like"/>
    <property type="match status" value="1"/>
</dbReference>
<dbReference type="EMBL" id="OZ020097">
    <property type="protein sequence ID" value="CAK9268875.1"/>
    <property type="molecule type" value="Genomic_DNA"/>
</dbReference>
<dbReference type="CDD" id="cd00167">
    <property type="entry name" value="SANT"/>
    <property type="match status" value="2"/>
</dbReference>
<dbReference type="PROSITE" id="PS51294">
    <property type="entry name" value="HTH_MYB"/>
    <property type="match status" value="2"/>
</dbReference>
<dbReference type="PANTHER" id="PTHR45614">
    <property type="entry name" value="MYB PROTEIN-RELATED"/>
    <property type="match status" value="1"/>
</dbReference>
<proteinExistence type="predicted"/>
<sequence length="691" mass="76528">MVVGSHEQLQRRDYNYLQPLSQGATDWWCRPKNGSVTVLEALPHARGSELKNQIENQIMAAQGSAAFQQLDYSFSDHELLVDAFQAADHEQQQQQQQLTASWEAYGKKKKRRYDAEHDVDQLPESKQRVLLKRSASSLRAHGPRHTHIIKGQWSPREDRYLMELVERHGQQCWSLIATFLTGRIGKQCRERWHNHLRPHIKRDGWNKEEEEALVSAHNNLGNRWADIAKLIPGRTENAIKNHWNATMRRKDLRHKHRIKTKMIMDDGSETSDQCVLAGVMLPPPRCTVLRDYQQSKVVAQIEKNNNTSASASSKLLEKPYEATTADCQCGRASGQDHESHSHAGTVEDLDSPSPPQQLACESSSPLHTTGWRNSPRSKIQMEDEDEESSLTPVPYFEANLNSVDVDNIMHLLCAATHGQDEDDHHGGLGECGTSSYGTRLAAAQTGSLMLQSAAYFAPFVNCGAMMLDSSTVQQQPSCVPVWGQGVTMSNNGAYPVAVCDGTGSWKRGEVLNEAADGHNSGHDVLPLHQQQKGIKCTTSCSSSPTTIQAFCKGSEEDAAQLAGTTTLDQIVSESLCLHSSLPYPISVPEKASENSTRQERMDMISSNSSNMSFNSNHTSPVQQQQLDSDGSFVMQNKSDSCCGSTTTDLQMLGLRYPIGILGASDLLHNLTPDASNLLLYDPSPVFCNNQL</sequence>
<feature type="domain" description="Myb-like" evidence="2">
    <location>
        <begin position="197"/>
        <end position="247"/>
    </location>
</feature>
<protein>
    <submittedName>
        <fullName evidence="4">Uncharacterized protein</fullName>
    </submittedName>
</protein>
<dbReference type="PROSITE" id="PS50090">
    <property type="entry name" value="MYB_LIKE"/>
    <property type="match status" value="2"/>
</dbReference>
<dbReference type="InterPro" id="IPR050560">
    <property type="entry name" value="MYB_TF"/>
</dbReference>
<reference evidence="4 5" key="1">
    <citation type="submission" date="2024-02" db="EMBL/GenBank/DDBJ databases">
        <authorList>
            <consortium name="ELIXIR-Norway"/>
            <consortium name="Elixir Norway"/>
        </authorList>
    </citation>
    <scope>NUCLEOTIDE SEQUENCE [LARGE SCALE GENOMIC DNA]</scope>
</reference>
<dbReference type="Proteomes" id="UP001497444">
    <property type="component" value="Chromosome 2"/>
</dbReference>
<feature type="domain" description="HTH myb-type" evidence="3">
    <location>
        <begin position="201"/>
        <end position="251"/>
    </location>
</feature>
<evidence type="ECO:0000313" key="5">
    <source>
        <dbReference type="Proteomes" id="UP001497444"/>
    </source>
</evidence>
<feature type="compositionally biased region" description="Polar residues" evidence="1">
    <location>
        <begin position="359"/>
        <end position="377"/>
    </location>
</feature>
<feature type="region of interest" description="Disordered" evidence="1">
    <location>
        <begin position="329"/>
        <end position="390"/>
    </location>
</feature>
<dbReference type="PANTHER" id="PTHR45614:SF218">
    <property type="entry name" value="TRANSCRIPTION FACTOR MYB119-RELATED"/>
    <property type="match status" value="1"/>
</dbReference>
<dbReference type="InterPro" id="IPR001005">
    <property type="entry name" value="SANT/Myb"/>
</dbReference>
<gene>
    <name evidence="4" type="ORF">CSSPJE1EN1_LOCUS14353</name>
</gene>
<evidence type="ECO:0000313" key="4">
    <source>
        <dbReference type="EMBL" id="CAK9268875.1"/>
    </source>
</evidence>
<keyword evidence="5" id="KW-1185">Reference proteome</keyword>
<dbReference type="Pfam" id="PF13921">
    <property type="entry name" value="Myb_DNA-bind_6"/>
    <property type="match status" value="1"/>
</dbReference>
<dbReference type="InterPro" id="IPR017930">
    <property type="entry name" value="Myb_dom"/>
</dbReference>
<dbReference type="SMART" id="SM00717">
    <property type="entry name" value="SANT"/>
    <property type="match status" value="2"/>
</dbReference>
<dbReference type="InterPro" id="IPR009057">
    <property type="entry name" value="Homeodomain-like_sf"/>
</dbReference>